<evidence type="ECO:0000256" key="15">
    <source>
        <dbReference type="SAM" id="SignalP"/>
    </source>
</evidence>
<evidence type="ECO:0000256" key="12">
    <source>
        <dbReference type="PROSITE-ProRule" id="PRU01360"/>
    </source>
</evidence>
<dbReference type="AlphaFoldDB" id="A0AAI9I3G4"/>
<evidence type="ECO:0000256" key="6">
    <source>
        <dbReference type="ARBA" id="ARBA00022729"/>
    </source>
</evidence>
<evidence type="ECO:0000256" key="7">
    <source>
        <dbReference type="ARBA" id="ARBA00023004"/>
    </source>
</evidence>
<dbReference type="Pfam" id="PF07715">
    <property type="entry name" value="Plug"/>
    <property type="match status" value="1"/>
</dbReference>
<evidence type="ECO:0000256" key="9">
    <source>
        <dbReference type="ARBA" id="ARBA00023077"/>
    </source>
</evidence>
<reference evidence="18" key="1">
    <citation type="submission" date="2024-02" db="EMBL/GenBank/DDBJ databases">
        <authorList>
            <consortium name="Clinical and Environmental Microbiology Branch: Whole genome sequencing antimicrobial resistance pathogens in the healthcare setting"/>
        </authorList>
    </citation>
    <scope>NUCLEOTIDE SEQUENCE</scope>
    <source>
        <strain evidence="18">2020GO-00142</strain>
    </source>
</reference>
<keyword evidence="9 14" id="KW-0798">TonB box</keyword>
<dbReference type="PROSITE" id="PS52016">
    <property type="entry name" value="TONB_DEPENDENT_REC_3"/>
    <property type="match status" value="1"/>
</dbReference>
<keyword evidence="5 12" id="KW-0812">Transmembrane</keyword>
<evidence type="ECO:0000256" key="1">
    <source>
        <dbReference type="ARBA" id="ARBA00004571"/>
    </source>
</evidence>
<organism evidence="18">
    <name type="scientific">Providencia stuartii</name>
    <dbReference type="NCBI Taxonomy" id="588"/>
    <lineage>
        <taxon>Bacteria</taxon>
        <taxon>Pseudomonadati</taxon>
        <taxon>Pseudomonadota</taxon>
        <taxon>Gammaproteobacteria</taxon>
        <taxon>Enterobacterales</taxon>
        <taxon>Morganellaceae</taxon>
        <taxon>Providencia</taxon>
    </lineage>
</organism>
<comment type="caution">
    <text evidence="18">The sequence shown here is derived from an EMBL/GenBank/DDBJ whole genome shotgun (WGS) entry which is preliminary data.</text>
</comment>
<dbReference type="GO" id="GO:0006826">
    <property type="term" value="P:iron ion transport"/>
    <property type="evidence" value="ECO:0007669"/>
    <property type="project" value="UniProtKB-KW"/>
</dbReference>
<keyword evidence="18" id="KW-0675">Receptor</keyword>
<accession>A0AAI9I3G4</accession>
<dbReference type="InterPro" id="IPR039426">
    <property type="entry name" value="TonB-dep_rcpt-like"/>
</dbReference>
<dbReference type="InterPro" id="IPR012910">
    <property type="entry name" value="Plug_dom"/>
</dbReference>
<feature type="domain" description="TonB-dependent receptor plug" evidence="17">
    <location>
        <begin position="58"/>
        <end position="171"/>
    </location>
</feature>
<sequence length="673" mass="76104">MNKVKFKLSSLSLLLICCSSSLSVANEIDKKNNTENTDNLENSDEIVVIGERFNRRAVETGASINIITAKELEKRPDLYSLTQILKQTPNIIDTGLGNELPTIRGIDGSVSPGAMAFFTGARPRINVQIDGRTSNYNELAFGTKSLWDMKQVEVYRGPQSYAHGRNAIAGAIVMQSKDPINEYESAVKVDYGNQHRRQYAAMVSGPVVDEELLFRLSVDRQERKSYEKLADYYPAGDSSKFEATTTRAKLVWLPSALPDFYTSYTFSHIDSRAPQGEFKSNTVADTYRAVFQIRSATNIWDMGYQINDNWKFENKAIYTNYIQDRYSLPTGGPARVEGHETQIEPILKFDNGSYRGLLGLFYFNAPQDERVLLVVPNSYKDKTTTKAVYGELTFEPVQNIEVNISTRYEQEEHSRTGGSLFAVNYKDKENIFLPKFDVAYLISNDQRVGAKVARGYNPGGAGISFQPPFATYEYDAEYVWNYELYHRWISDDKRLSVNTNIFYNDYKDLQVPYYNISGNTVVDNANKAITYGAELNVNWLATDELNLYAGLGLLKTKIKEYKKNESYENNKLSRSPSYTLNVGGSYELPRGFEVGANVNYTGDYYSSVSNSKESKINAYSQANAYLAYNFKYGRVALYADNTFDSDKKVKVITGGYTTYQQPRVVGITAELKF</sequence>
<evidence type="ECO:0000256" key="8">
    <source>
        <dbReference type="ARBA" id="ARBA00023065"/>
    </source>
</evidence>
<evidence type="ECO:0000256" key="11">
    <source>
        <dbReference type="ARBA" id="ARBA00023237"/>
    </source>
</evidence>
<keyword evidence="4" id="KW-0410">Iron transport</keyword>
<name>A0AAI9I3G4_PROST</name>
<evidence type="ECO:0000256" key="2">
    <source>
        <dbReference type="ARBA" id="ARBA00022448"/>
    </source>
</evidence>
<dbReference type="InterPro" id="IPR000531">
    <property type="entry name" value="Beta-barrel_TonB"/>
</dbReference>
<keyword evidence="6 15" id="KW-0732">Signal</keyword>
<keyword evidence="7" id="KW-0408">Iron</keyword>
<protein>
    <submittedName>
        <fullName evidence="18">TonB-dependent receptor</fullName>
    </submittedName>
</protein>
<comment type="subcellular location">
    <subcellularLocation>
        <location evidence="1 12">Cell outer membrane</location>
        <topology evidence="1 12">Multi-pass membrane protein</topology>
    </subcellularLocation>
</comment>
<feature type="signal peptide" evidence="15">
    <location>
        <begin position="1"/>
        <end position="25"/>
    </location>
</feature>
<keyword evidence="2 12" id="KW-0813">Transport</keyword>
<dbReference type="InterPro" id="IPR010917">
    <property type="entry name" value="TonB_rcpt_CS"/>
</dbReference>
<keyword evidence="11 12" id="KW-0998">Cell outer membrane</keyword>
<dbReference type="GO" id="GO:0009279">
    <property type="term" value="C:cell outer membrane"/>
    <property type="evidence" value="ECO:0007669"/>
    <property type="project" value="UniProtKB-SubCell"/>
</dbReference>
<comment type="similarity">
    <text evidence="12 14">Belongs to the TonB-dependent receptor family.</text>
</comment>
<dbReference type="PANTHER" id="PTHR32552:SF81">
    <property type="entry name" value="TONB-DEPENDENT OUTER MEMBRANE RECEPTOR"/>
    <property type="match status" value="1"/>
</dbReference>
<evidence type="ECO:0000256" key="14">
    <source>
        <dbReference type="RuleBase" id="RU003357"/>
    </source>
</evidence>
<dbReference type="EMBL" id="AAZDVE040000049">
    <property type="protein sequence ID" value="EMP9434807.1"/>
    <property type="molecule type" value="Genomic_DNA"/>
</dbReference>
<feature type="short sequence motif" description="TonB C-terminal box" evidence="13">
    <location>
        <begin position="656"/>
        <end position="673"/>
    </location>
</feature>
<dbReference type="InterPro" id="IPR036942">
    <property type="entry name" value="Beta-barrel_TonB_sf"/>
</dbReference>
<dbReference type="PROSITE" id="PS01156">
    <property type="entry name" value="TONB_DEPENDENT_REC_2"/>
    <property type="match status" value="1"/>
</dbReference>
<keyword evidence="10 12" id="KW-0472">Membrane</keyword>
<dbReference type="Gene3D" id="2.40.170.20">
    <property type="entry name" value="TonB-dependent receptor, beta-barrel domain"/>
    <property type="match status" value="1"/>
</dbReference>
<dbReference type="SUPFAM" id="SSF56935">
    <property type="entry name" value="Porins"/>
    <property type="match status" value="1"/>
</dbReference>
<dbReference type="PANTHER" id="PTHR32552">
    <property type="entry name" value="FERRICHROME IRON RECEPTOR-RELATED"/>
    <property type="match status" value="1"/>
</dbReference>
<evidence type="ECO:0000313" key="18">
    <source>
        <dbReference type="EMBL" id="EMP9434807.1"/>
    </source>
</evidence>
<evidence type="ECO:0000259" key="16">
    <source>
        <dbReference type="Pfam" id="PF00593"/>
    </source>
</evidence>
<evidence type="ECO:0000256" key="3">
    <source>
        <dbReference type="ARBA" id="ARBA00022452"/>
    </source>
</evidence>
<keyword evidence="3 12" id="KW-1134">Transmembrane beta strand</keyword>
<feature type="chain" id="PRO_5042580107" evidence="15">
    <location>
        <begin position="26"/>
        <end position="673"/>
    </location>
</feature>
<proteinExistence type="inferred from homology"/>
<evidence type="ECO:0000256" key="4">
    <source>
        <dbReference type="ARBA" id="ARBA00022496"/>
    </source>
</evidence>
<feature type="domain" description="TonB-dependent receptor-like beta-barrel" evidence="16">
    <location>
        <begin position="264"/>
        <end position="641"/>
    </location>
</feature>
<evidence type="ECO:0000256" key="10">
    <source>
        <dbReference type="ARBA" id="ARBA00023136"/>
    </source>
</evidence>
<evidence type="ECO:0000256" key="13">
    <source>
        <dbReference type="PROSITE-ProRule" id="PRU10144"/>
    </source>
</evidence>
<evidence type="ECO:0000256" key="5">
    <source>
        <dbReference type="ARBA" id="ARBA00022692"/>
    </source>
</evidence>
<evidence type="ECO:0000259" key="17">
    <source>
        <dbReference type="Pfam" id="PF07715"/>
    </source>
</evidence>
<dbReference type="Pfam" id="PF00593">
    <property type="entry name" value="TonB_dep_Rec_b-barrel"/>
    <property type="match status" value="1"/>
</dbReference>
<gene>
    <name evidence="18" type="ORF">JRA39_003937</name>
</gene>
<keyword evidence="8" id="KW-0406">Ion transport</keyword>